<name>C6VZM2_DYAFD</name>
<accession>C6VZM2</accession>
<comment type="cofactor">
    <cofactor evidence="1">
        <name>FAD</name>
        <dbReference type="ChEBI" id="CHEBI:57692"/>
    </cofactor>
</comment>
<dbReference type="OrthoDB" id="56323at2"/>
<proteinExistence type="inferred from homology"/>
<evidence type="ECO:0000256" key="4">
    <source>
        <dbReference type="PIRSR" id="PIRSR601613-1"/>
    </source>
</evidence>
<feature type="domain" description="Amine oxidase" evidence="5">
    <location>
        <begin position="18"/>
        <end position="458"/>
    </location>
</feature>
<organism evidence="6 7">
    <name type="scientific">Dyadobacter fermentans (strain ATCC 700827 / DSM 18053 / CIP 107007 / KCTC 52180 / NS114)</name>
    <dbReference type="NCBI Taxonomy" id="471854"/>
    <lineage>
        <taxon>Bacteria</taxon>
        <taxon>Pseudomonadati</taxon>
        <taxon>Bacteroidota</taxon>
        <taxon>Cytophagia</taxon>
        <taxon>Cytophagales</taxon>
        <taxon>Spirosomataceae</taxon>
        <taxon>Dyadobacter</taxon>
    </lineage>
</organism>
<dbReference type="STRING" id="471854.Dfer_2278"/>
<dbReference type="InterPro" id="IPR001613">
    <property type="entry name" value="Flavin_amine_oxidase"/>
</dbReference>
<dbReference type="KEGG" id="dfe:Dfer_2278"/>
<feature type="binding site" evidence="4">
    <location>
        <position position="350"/>
    </location>
    <ligand>
        <name>substrate</name>
    </ligand>
</feature>
<dbReference type="PRINTS" id="PR00757">
    <property type="entry name" value="AMINEOXDASEF"/>
</dbReference>
<feature type="binding site" evidence="4">
    <location>
        <position position="238"/>
    </location>
    <ligand>
        <name>FAD</name>
        <dbReference type="ChEBI" id="CHEBI:57692"/>
    </ligand>
</feature>
<evidence type="ECO:0000313" key="6">
    <source>
        <dbReference type="EMBL" id="ACT93500.1"/>
    </source>
</evidence>
<dbReference type="Pfam" id="PF01593">
    <property type="entry name" value="Amino_oxidase"/>
    <property type="match status" value="1"/>
</dbReference>
<dbReference type="InterPro" id="IPR002937">
    <property type="entry name" value="Amino_oxidase"/>
</dbReference>
<dbReference type="Proteomes" id="UP000002011">
    <property type="component" value="Chromosome"/>
</dbReference>
<evidence type="ECO:0000256" key="3">
    <source>
        <dbReference type="ARBA" id="ARBA00023002"/>
    </source>
</evidence>
<dbReference type="PANTHER" id="PTHR43563">
    <property type="entry name" value="AMINE OXIDASE"/>
    <property type="match status" value="1"/>
</dbReference>
<dbReference type="RefSeq" id="WP_015811752.1">
    <property type="nucleotide sequence ID" value="NC_013037.1"/>
</dbReference>
<keyword evidence="7" id="KW-1185">Reference proteome</keyword>
<feature type="binding site" evidence="4">
    <location>
        <begin position="37"/>
        <end position="38"/>
    </location>
    <ligand>
        <name>FAD</name>
        <dbReference type="ChEBI" id="CHEBI:57692"/>
    </ligand>
</feature>
<dbReference type="SUPFAM" id="SSF51905">
    <property type="entry name" value="FAD/NAD(P)-binding domain"/>
    <property type="match status" value="1"/>
</dbReference>
<evidence type="ECO:0000313" key="7">
    <source>
        <dbReference type="Proteomes" id="UP000002011"/>
    </source>
</evidence>
<evidence type="ECO:0000256" key="2">
    <source>
        <dbReference type="ARBA" id="ARBA00005995"/>
    </source>
</evidence>
<dbReference type="PANTHER" id="PTHR43563:SF1">
    <property type="entry name" value="AMINE OXIDASE [FLAVIN-CONTAINING] B"/>
    <property type="match status" value="1"/>
</dbReference>
<sequence length="464" mass="52443">MQRDKFDTQVVIVGAGYSGIAAAKRLYEKNVEFMVLEARDRIGGRVLTYPIQHDMNIELGAQWIGPGHDLMYEWIAEAGYHTFDTFDHEHHIYEHKGRQSFYTSAEEGPDMNFVYRAGFRAVLGLSDAFARLTWNNFPNGLSEILDKYTVQDFFKCIKPLTGRSYFGISKGFEISSAQRSGDMSLLHALHNIYSAGEFRKIIKVDGGAQQSIIREGSQNLLSNISAKFSDRIRFNQPVMKIAHTDTGVRIFTSNESVYAQKVILAIPPAHLLPIDLGSNPLFEKRKSLVEKLKLGTPIKCFAIYDRPFWRERRPFYRERALSGQVVTDRYPFVASYDCSPGTGPGVLLFFVKEKTTGEFTSRSMEERKALLVDQIVRLYGPEGANILAYKDHIWNDIEERWSGGGYAASFPKGLWSQTGKDFRNPIGNIHWAGSEMATKWYGYMEGAIQAGYHAADEVNASLSS</sequence>
<dbReference type="GO" id="GO:0016491">
    <property type="term" value="F:oxidoreductase activity"/>
    <property type="evidence" value="ECO:0007669"/>
    <property type="project" value="UniProtKB-KW"/>
</dbReference>
<gene>
    <name evidence="6" type="ordered locus">Dfer_2278</name>
</gene>
<protein>
    <submittedName>
        <fullName evidence="6">Amine oxidase</fullName>
    </submittedName>
</protein>
<dbReference type="EMBL" id="CP001619">
    <property type="protein sequence ID" value="ACT93500.1"/>
    <property type="molecule type" value="Genomic_DNA"/>
</dbReference>
<dbReference type="eggNOG" id="COG1231">
    <property type="taxonomic scope" value="Bacteria"/>
</dbReference>
<feature type="binding site" evidence="4">
    <location>
        <position position="435"/>
    </location>
    <ligand>
        <name>FAD</name>
        <dbReference type="ChEBI" id="CHEBI:57692"/>
    </ligand>
</feature>
<comment type="similarity">
    <text evidence="2">Belongs to the flavin monoamine oxidase family.</text>
</comment>
<reference evidence="6 7" key="1">
    <citation type="journal article" date="2009" name="Stand. Genomic Sci.">
        <title>Complete genome sequence of Dyadobacter fermentans type strain (NS114).</title>
        <authorList>
            <person name="Lang E."/>
            <person name="Lapidus A."/>
            <person name="Chertkov O."/>
            <person name="Brettin T."/>
            <person name="Detter J.C."/>
            <person name="Han C."/>
            <person name="Copeland A."/>
            <person name="Glavina Del Rio T."/>
            <person name="Nolan M."/>
            <person name="Chen F."/>
            <person name="Lucas S."/>
            <person name="Tice H."/>
            <person name="Cheng J.F."/>
            <person name="Land M."/>
            <person name="Hauser L."/>
            <person name="Chang Y.J."/>
            <person name="Jeffries C.D."/>
            <person name="Kopitz M."/>
            <person name="Bruce D."/>
            <person name="Goodwin L."/>
            <person name="Pitluck S."/>
            <person name="Ovchinnikova G."/>
            <person name="Pati A."/>
            <person name="Ivanova N."/>
            <person name="Mavrommatis K."/>
            <person name="Chen A."/>
            <person name="Palaniappan K."/>
            <person name="Chain P."/>
            <person name="Bristow J."/>
            <person name="Eisen J.A."/>
            <person name="Markowitz V."/>
            <person name="Hugenholtz P."/>
            <person name="Goker M."/>
            <person name="Rohde M."/>
            <person name="Kyrpides N.C."/>
            <person name="Klenk H.P."/>
        </authorList>
    </citation>
    <scope>NUCLEOTIDE SEQUENCE [LARGE SCALE GENOMIC DNA]</scope>
    <source>
        <strain evidence="7">ATCC 700827 / DSM 18053 / CIP 107007 / KCTC 52180 / NS114</strain>
    </source>
</reference>
<dbReference type="Gene3D" id="3.50.50.60">
    <property type="entry name" value="FAD/NAD(P)-binding domain"/>
    <property type="match status" value="1"/>
</dbReference>
<dbReference type="HOGENOM" id="CLU_004498_0_4_10"/>
<keyword evidence="3" id="KW-0560">Oxidoreductase</keyword>
<dbReference type="InterPro" id="IPR050703">
    <property type="entry name" value="Flavin_MAO"/>
</dbReference>
<evidence type="ECO:0000259" key="5">
    <source>
        <dbReference type="Pfam" id="PF01593"/>
    </source>
</evidence>
<dbReference type="Gene3D" id="3.90.660.10">
    <property type="match status" value="1"/>
</dbReference>
<dbReference type="InterPro" id="IPR036188">
    <property type="entry name" value="FAD/NAD-bd_sf"/>
</dbReference>
<dbReference type="SUPFAM" id="SSF54373">
    <property type="entry name" value="FAD-linked reductases, C-terminal domain"/>
    <property type="match status" value="1"/>
</dbReference>
<evidence type="ECO:0000256" key="1">
    <source>
        <dbReference type="ARBA" id="ARBA00001974"/>
    </source>
</evidence>
<feature type="binding site" evidence="4">
    <location>
        <position position="18"/>
    </location>
    <ligand>
        <name>FAD</name>
        <dbReference type="ChEBI" id="CHEBI:57692"/>
    </ligand>
</feature>
<dbReference type="Gene3D" id="1.10.405.10">
    <property type="entry name" value="Guanine Nucleotide Dissociation Inhibitor, domain 1"/>
    <property type="match status" value="1"/>
</dbReference>
<dbReference type="AlphaFoldDB" id="C6VZM2"/>